<name>A0AAV6WBS5_9LAMI</name>
<sequence length="146" mass="16458">MSLTATIASPIALLPIENPFLKLKKNVWSSPVGLKPLRVQFQPFERRTNVTRTSRVKHSSMICAAALIVECMYNQLGKLHTDPTNLLCNYRTPSSLIENYQHTPQGLMREVCLEDLKLPEQLSNGLKRTSTRTGKSGLAPKEVQRR</sequence>
<feature type="compositionally biased region" description="Polar residues" evidence="1">
    <location>
        <begin position="123"/>
        <end position="134"/>
    </location>
</feature>
<keyword evidence="3" id="KW-1185">Reference proteome</keyword>
<evidence type="ECO:0000256" key="1">
    <source>
        <dbReference type="SAM" id="MobiDB-lite"/>
    </source>
</evidence>
<comment type="caution">
    <text evidence="2">The sequence shown here is derived from an EMBL/GenBank/DDBJ whole genome shotgun (WGS) entry which is preliminary data.</text>
</comment>
<feature type="region of interest" description="Disordered" evidence="1">
    <location>
        <begin position="123"/>
        <end position="146"/>
    </location>
</feature>
<organism evidence="2 3">
    <name type="scientific">Buddleja alternifolia</name>
    <dbReference type="NCBI Taxonomy" id="168488"/>
    <lineage>
        <taxon>Eukaryota</taxon>
        <taxon>Viridiplantae</taxon>
        <taxon>Streptophyta</taxon>
        <taxon>Embryophyta</taxon>
        <taxon>Tracheophyta</taxon>
        <taxon>Spermatophyta</taxon>
        <taxon>Magnoliopsida</taxon>
        <taxon>eudicotyledons</taxon>
        <taxon>Gunneridae</taxon>
        <taxon>Pentapetalae</taxon>
        <taxon>asterids</taxon>
        <taxon>lamiids</taxon>
        <taxon>Lamiales</taxon>
        <taxon>Scrophulariaceae</taxon>
        <taxon>Buddlejeae</taxon>
        <taxon>Buddleja</taxon>
    </lineage>
</organism>
<dbReference type="EMBL" id="WHWC01000017">
    <property type="protein sequence ID" value="KAG8366200.1"/>
    <property type="molecule type" value="Genomic_DNA"/>
</dbReference>
<accession>A0AAV6WBS5</accession>
<proteinExistence type="predicted"/>
<dbReference type="Proteomes" id="UP000826271">
    <property type="component" value="Unassembled WGS sequence"/>
</dbReference>
<protein>
    <submittedName>
        <fullName evidence="2">Uncharacterized protein</fullName>
    </submittedName>
</protein>
<dbReference type="AlphaFoldDB" id="A0AAV6WBS5"/>
<evidence type="ECO:0000313" key="3">
    <source>
        <dbReference type="Proteomes" id="UP000826271"/>
    </source>
</evidence>
<evidence type="ECO:0000313" key="2">
    <source>
        <dbReference type="EMBL" id="KAG8366200.1"/>
    </source>
</evidence>
<reference evidence="2" key="1">
    <citation type="submission" date="2019-10" db="EMBL/GenBank/DDBJ databases">
        <authorList>
            <person name="Zhang R."/>
            <person name="Pan Y."/>
            <person name="Wang J."/>
            <person name="Ma R."/>
            <person name="Yu S."/>
        </authorList>
    </citation>
    <scope>NUCLEOTIDE SEQUENCE</scope>
    <source>
        <strain evidence="2">LA-IB0</strain>
        <tissue evidence="2">Leaf</tissue>
    </source>
</reference>
<gene>
    <name evidence="2" type="ORF">BUALT_Bualt17G0051800</name>
</gene>